<dbReference type="InterPro" id="IPR007021">
    <property type="entry name" value="DUF659"/>
</dbReference>
<protein>
    <recommendedName>
        <fullName evidence="1">DUF659 domain-containing protein</fullName>
    </recommendedName>
</protein>
<keyword evidence="4" id="KW-1185">Reference proteome</keyword>
<dbReference type="STRING" id="471704.A0A151IX93"/>
<evidence type="ECO:0000313" key="2">
    <source>
        <dbReference type="EMBL" id="KYN10064.1"/>
    </source>
</evidence>
<reference evidence="3 4" key="1">
    <citation type="submission" date="2015-09" db="EMBL/GenBank/DDBJ databases">
        <title>Trachymyrmex cornetzi WGS genome.</title>
        <authorList>
            <person name="Nygaard S."/>
            <person name="Hu H."/>
            <person name="Boomsma J."/>
            <person name="Zhang G."/>
        </authorList>
    </citation>
    <scope>NUCLEOTIDE SEQUENCE [LARGE SCALE GENOMIC DNA]</scope>
    <source>
        <strain evidence="3">Tcor2-1</strain>
        <tissue evidence="3">Whole body</tissue>
    </source>
</reference>
<evidence type="ECO:0000313" key="4">
    <source>
        <dbReference type="Proteomes" id="UP000078492"/>
    </source>
</evidence>
<sequence>MYRLFLFQLYNIEQNLKGKIVTMMMDGWSNLHVEPIICISVVDIAEGNVYLIDTIDTTEHRHTANYLLNLAITAIKTCQKFDCSVRSFVTDNASNMTKMRNQLLECEELNLSDIITYGCSAHILNLLAKDIDMPHLKEEIKKIIKYFRNTHFH</sequence>
<dbReference type="EMBL" id="KQ981042">
    <property type="protein sequence ID" value="KYN10064.1"/>
    <property type="molecule type" value="Genomic_DNA"/>
</dbReference>
<dbReference type="EMBL" id="KQ980823">
    <property type="protein sequence ID" value="KYN12665.1"/>
    <property type="molecule type" value="Genomic_DNA"/>
</dbReference>
<organism evidence="3 4">
    <name type="scientific">Trachymyrmex cornetzi</name>
    <dbReference type="NCBI Taxonomy" id="471704"/>
    <lineage>
        <taxon>Eukaryota</taxon>
        <taxon>Metazoa</taxon>
        <taxon>Ecdysozoa</taxon>
        <taxon>Arthropoda</taxon>
        <taxon>Hexapoda</taxon>
        <taxon>Insecta</taxon>
        <taxon>Pterygota</taxon>
        <taxon>Neoptera</taxon>
        <taxon>Endopterygota</taxon>
        <taxon>Hymenoptera</taxon>
        <taxon>Apocrita</taxon>
        <taxon>Aculeata</taxon>
        <taxon>Formicoidea</taxon>
        <taxon>Formicidae</taxon>
        <taxon>Myrmicinae</taxon>
        <taxon>Trachymyrmex</taxon>
    </lineage>
</organism>
<dbReference type="InterPro" id="IPR012337">
    <property type="entry name" value="RNaseH-like_sf"/>
</dbReference>
<dbReference type="Proteomes" id="UP000078492">
    <property type="component" value="Unassembled WGS sequence"/>
</dbReference>
<gene>
    <name evidence="3" type="ORF">ALC57_15162</name>
    <name evidence="2" type="ORF">ALC57_17753</name>
</gene>
<name>A0A151IX93_9HYME</name>
<dbReference type="AlphaFoldDB" id="A0A151IX93"/>
<accession>A0A151IX93</accession>
<dbReference type="SUPFAM" id="SSF53098">
    <property type="entry name" value="Ribonuclease H-like"/>
    <property type="match status" value="1"/>
</dbReference>
<feature type="domain" description="DUF659" evidence="1">
    <location>
        <begin position="9"/>
        <end position="141"/>
    </location>
</feature>
<dbReference type="Pfam" id="PF04937">
    <property type="entry name" value="DUF659"/>
    <property type="match status" value="1"/>
</dbReference>
<evidence type="ECO:0000259" key="1">
    <source>
        <dbReference type="Pfam" id="PF04937"/>
    </source>
</evidence>
<proteinExistence type="predicted"/>
<evidence type="ECO:0000313" key="3">
    <source>
        <dbReference type="EMBL" id="KYN12665.1"/>
    </source>
</evidence>